<protein>
    <submittedName>
        <fullName evidence="2">Uncharacterized protein</fullName>
    </submittedName>
</protein>
<proteinExistence type="predicted"/>
<gene>
    <name evidence="2" type="ORF">KDK95_14040</name>
</gene>
<reference evidence="2" key="1">
    <citation type="submission" date="2021-04" db="EMBL/GenBank/DDBJ databases">
        <title>Genome based classification of Actinospica acidithermotolerans sp. nov., an actinobacterium isolated from an Indonesian hot spring.</title>
        <authorList>
            <person name="Kusuma A.B."/>
            <person name="Putra K.E."/>
            <person name="Nafisah S."/>
            <person name="Loh J."/>
            <person name="Nouioui I."/>
            <person name="Goodfellow M."/>
        </authorList>
    </citation>
    <scope>NUCLEOTIDE SEQUENCE</scope>
    <source>
        <strain evidence="2">MGRD01-02</strain>
    </source>
</reference>
<feature type="region of interest" description="Disordered" evidence="1">
    <location>
        <begin position="1"/>
        <end position="24"/>
    </location>
</feature>
<dbReference type="Proteomes" id="UP000676325">
    <property type="component" value="Unassembled WGS sequence"/>
</dbReference>
<dbReference type="AlphaFoldDB" id="A0A941EGX4"/>
<feature type="region of interest" description="Disordered" evidence="1">
    <location>
        <begin position="80"/>
        <end position="106"/>
    </location>
</feature>
<comment type="caution">
    <text evidence="2">The sequence shown here is derived from an EMBL/GenBank/DDBJ whole genome shotgun (WGS) entry which is preliminary data.</text>
</comment>
<dbReference type="EMBL" id="JAGSOH010000034">
    <property type="protein sequence ID" value="MBR7827434.1"/>
    <property type="molecule type" value="Genomic_DNA"/>
</dbReference>
<evidence type="ECO:0000313" key="2">
    <source>
        <dbReference type="EMBL" id="MBR7827434.1"/>
    </source>
</evidence>
<evidence type="ECO:0000313" key="3">
    <source>
        <dbReference type="Proteomes" id="UP000676325"/>
    </source>
</evidence>
<accession>A0A941EGX4</accession>
<organism evidence="2 3">
    <name type="scientific">Actinospica acidithermotolerans</name>
    <dbReference type="NCBI Taxonomy" id="2828514"/>
    <lineage>
        <taxon>Bacteria</taxon>
        <taxon>Bacillati</taxon>
        <taxon>Actinomycetota</taxon>
        <taxon>Actinomycetes</taxon>
        <taxon>Catenulisporales</taxon>
        <taxon>Actinospicaceae</taxon>
        <taxon>Actinospica</taxon>
    </lineage>
</organism>
<feature type="compositionally biased region" description="Basic and acidic residues" evidence="1">
    <location>
        <begin position="126"/>
        <end position="138"/>
    </location>
</feature>
<sequence>MGFFDSFAPPIPPQRPRRPRLPPWRGPQRNILPVALPVDVLLIRNETKAVYVNGFDVYPYGFAFTVTTVVHTPGSDAVRRQPVPFPRTANPFAGLSPRGGEPPTPEEIEQAFRVGVRYSDGRACEVEGRGRRSGETRPPEQPLVSLTSGHGSESEWTQGLWVWGIPATGDLELTYRWPAEQARESLVLLDGDLLRDAAAHAVTLWDEPQDEGDGDARG</sequence>
<feature type="region of interest" description="Disordered" evidence="1">
    <location>
        <begin position="126"/>
        <end position="152"/>
    </location>
</feature>
<keyword evidence="3" id="KW-1185">Reference proteome</keyword>
<dbReference type="RefSeq" id="WP_212518575.1">
    <property type="nucleotide sequence ID" value="NZ_JAGSOH010000034.1"/>
</dbReference>
<evidence type="ECO:0000256" key="1">
    <source>
        <dbReference type="SAM" id="MobiDB-lite"/>
    </source>
</evidence>
<name>A0A941EGX4_9ACTN</name>